<protein>
    <submittedName>
        <fullName evidence="3">TPR domain-containing protein, putative</fullName>
    </submittedName>
</protein>
<gene>
    <name evidence="3" type="ORF">ETH_00027970</name>
</gene>
<dbReference type="InterPro" id="IPR000683">
    <property type="entry name" value="Gfo/Idh/MocA-like_OxRdtase_N"/>
</dbReference>
<dbReference type="AlphaFoldDB" id="U6KXT5"/>
<dbReference type="Gene3D" id="1.25.40.10">
    <property type="entry name" value="Tetratricopeptide repeat domain"/>
    <property type="match status" value="1"/>
</dbReference>
<dbReference type="SUPFAM" id="SSF48452">
    <property type="entry name" value="TPR-like"/>
    <property type="match status" value="1"/>
</dbReference>
<dbReference type="Gene3D" id="3.40.50.12710">
    <property type="match status" value="1"/>
</dbReference>
<reference evidence="3" key="1">
    <citation type="submission" date="2013-10" db="EMBL/GenBank/DDBJ databases">
        <title>Genomic analysis of the causative agents of coccidiosis in chickens.</title>
        <authorList>
            <person name="Reid A.J."/>
            <person name="Blake D."/>
            <person name="Billington K."/>
            <person name="Browne H."/>
            <person name="Dunn M."/>
            <person name="Hung S."/>
            <person name="Kawahara F."/>
            <person name="Miranda-Saavedra D."/>
            <person name="Mourier T."/>
            <person name="Nagra H."/>
            <person name="Otto T.D."/>
            <person name="Rawlings N."/>
            <person name="Sanchez A."/>
            <person name="Sanders M."/>
            <person name="Subramaniam C."/>
            <person name="Tay Y."/>
            <person name="Dear P."/>
            <person name="Doerig C."/>
            <person name="Gruber A."/>
            <person name="Parkinson J."/>
            <person name="Shirley M."/>
            <person name="Wan K.L."/>
            <person name="Berriman M."/>
            <person name="Tomley F."/>
            <person name="Pain A."/>
        </authorList>
    </citation>
    <scope>NUCLEOTIDE SEQUENCE [LARGE SCALE GENOMIC DNA]</scope>
    <source>
        <strain evidence="3">Houghton</strain>
    </source>
</reference>
<dbReference type="Pfam" id="PF00515">
    <property type="entry name" value="TPR_1"/>
    <property type="match status" value="1"/>
</dbReference>
<evidence type="ECO:0000259" key="2">
    <source>
        <dbReference type="Pfam" id="PF01408"/>
    </source>
</evidence>
<dbReference type="GeneID" id="25254687"/>
<dbReference type="VEuPathDB" id="ToxoDB:ETH2_1349200"/>
<dbReference type="Gene3D" id="3.30.360.10">
    <property type="entry name" value="Dihydrodipicolinate Reductase, domain 2"/>
    <property type="match status" value="1"/>
</dbReference>
<dbReference type="Gene3D" id="3.40.50.720">
    <property type="entry name" value="NAD(P)-binding Rossmann-like Domain"/>
    <property type="match status" value="1"/>
</dbReference>
<sequence>MADKGPPFRGSGIATVGGEAPVEQCPQEKFCVEEDSPLCDSIMWKMLDNYYKQVAIEAWAHDYVPSFVTSNSRLCRSYAKIIINFLQDWFRRPEADPTQPVTILEIGGGHGRFTFLLLRALQRYKRLFASLGLPERPFLVVFSDVAEANVDFCLKHPALKTFVEMQWLDFAIFDGNKDREVHLVVRNEPLTNGAAPVVAICNYVLDSLLTDSWRITPGGCTHEFERALVSIYSPSEEQQLDAPDIMLRMTLGWKWRGVNLDAACEPSNPEKIEYLRKDPTVKEVLLRYRQLNKQLSFVLPIGAFALFRNLSHIGGGRLFCLVGDKGYPTADEFVGPRDPHIAIHGSISFMLNLHAVRIFFECMGGFSHATPYRDTFQVTGLWLCGTEHEMGRSVAAFLEDVEDLAPDALINWQRAAQETVAAGGGPASSIKSLISLLRYSAHDADVFLNFSNEFTSQCVHPYLNPRTEHDLIGDLEEAFANWYKLKKGEDVADVCGHICMRLGRCDKALKFLQASADLEPERTHPSTYVNLASCHKVEGKLEAGIKCCEKALQIDPNYTQAIQMLRSLNMCINPVKVALIGLGYWTQYEALPLLRRDTRLKIVAAFAFKQEDVAPLVEKAELQGVELYSGSQGLSSLLERSDIQALVVDVHMQLMMSLLPRVFAAGKHLLTRSPLQMSLSSAAALLDMYKPYCNSVVWHAVENNRQEEAFVEAAAKLATLGRVTSVSFRCGTDTALKYKFSTAPYDIKHHMALDLLRCVTALRQITGLQMSSVSAVAKGDHAPCCGSPSSQLEDKPDKIKNTRLRREYARLSGWLTFVNPSSHQSVLGSFVISHCVGDNSLTYRINCLRGTMKLTKASSCWRIDIMGEKVPGGTSFAVQSIGHQNCHDAFAEELYEKLRSTEKSIGGASSDEGPTLVDISINGALADSAIVEGILASMQNDGAPARFGSPVSEAVEDHKKMDKKSASLRSVHCCDSTTVA</sequence>
<evidence type="ECO:0000313" key="3">
    <source>
        <dbReference type="EMBL" id="CDJ42942.1"/>
    </source>
</evidence>
<reference evidence="3" key="2">
    <citation type="submission" date="2013-10" db="EMBL/GenBank/DDBJ databases">
        <authorList>
            <person name="Aslett M."/>
        </authorList>
    </citation>
    <scope>NUCLEOTIDE SEQUENCE [LARGE SCALE GENOMIC DNA]</scope>
    <source>
        <strain evidence="3">Houghton</strain>
    </source>
</reference>
<dbReference type="PROSITE" id="PS50005">
    <property type="entry name" value="TPR"/>
    <property type="match status" value="1"/>
</dbReference>
<dbReference type="Pfam" id="PF01408">
    <property type="entry name" value="GFO_IDH_MocA"/>
    <property type="match status" value="1"/>
</dbReference>
<dbReference type="InterPro" id="IPR038375">
    <property type="entry name" value="NDUFAF7_sf"/>
</dbReference>
<accession>U6KXT5</accession>
<keyword evidence="1" id="KW-0802">TPR repeat</keyword>
<dbReference type="SMART" id="SM00028">
    <property type="entry name" value="TPR"/>
    <property type="match status" value="2"/>
</dbReference>
<dbReference type="RefSeq" id="XP_013233692.1">
    <property type="nucleotide sequence ID" value="XM_013378238.1"/>
</dbReference>
<dbReference type="GO" id="GO:0000166">
    <property type="term" value="F:nucleotide binding"/>
    <property type="evidence" value="ECO:0007669"/>
    <property type="project" value="InterPro"/>
</dbReference>
<name>U6KXT5_EIMTE</name>
<dbReference type="Proteomes" id="UP000030747">
    <property type="component" value="Unassembled WGS sequence"/>
</dbReference>
<dbReference type="InterPro" id="IPR011990">
    <property type="entry name" value="TPR-like_helical_dom_sf"/>
</dbReference>
<evidence type="ECO:0000313" key="4">
    <source>
        <dbReference type="Proteomes" id="UP000030747"/>
    </source>
</evidence>
<keyword evidence="4" id="KW-1185">Reference proteome</keyword>
<dbReference type="InterPro" id="IPR029063">
    <property type="entry name" value="SAM-dependent_MTases_sf"/>
</dbReference>
<dbReference type="OMA" id="SFMLNLH"/>
<dbReference type="OrthoDB" id="64915at2759"/>
<feature type="domain" description="Gfo/Idh/MocA-like oxidoreductase N-terminal" evidence="2">
    <location>
        <begin position="575"/>
        <end position="690"/>
    </location>
</feature>
<feature type="repeat" description="TPR" evidence="1">
    <location>
        <begin position="525"/>
        <end position="558"/>
    </location>
</feature>
<dbReference type="SUPFAM" id="SSF51735">
    <property type="entry name" value="NAD(P)-binding Rossmann-fold domains"/>
    <property type="match status" value="1"/>
</dbReference>
<dbReference type="EMBL" id="HG675746">
    <property type="protein sequence ID" value="CDJ42942.1"/>
    <property type="molecule type" value="Genomic_DNA"/>
</dbReference>
<dbReference type="SUPFAM" id="SSF53335">
    <property type="entry name" value="S-adenosyl-L-methionine-dependent methyltransferases"/>
    <property type="match status" value="1"/>
</dbReference>
<dbReference type="InterPro" id="IPR019734">
    <property type="entry name" value="TPR_rpt"/>
</dbReference>
<dbReference type="VEuPathDB" id="ToxoDB:ETH_00027970"/>
<organism evidence="3 4">
    <name type="scientific">Eimeria tenella</name>
    <name type="common">Coccidian parasite</name>
    <dbReference type="NCBI Taxonomy" id="5802"/>
    <lineage>
        <taxon>Eukaryota</taxon>
        <taxon>Sar</taxon>
        <taxon>Alveolata</taxon>
        <taxon>Apicomplexa</taxon>
        <taxon>Conoidasida</taxon>
        <taxon>Coccidia</taxon>
        <taxon>Eucoccidiorida</taxon>
        <taxon>Eimeriorina</taxon>
        <taxon>Eimeriidae</taxon>
        <taxon>Eimeria</taxon>
    </lineage>
</organism>
<dbReference type="InterPro" id="IPR036291">
    <property type="entry name" value="NAD(P)-bd_dom_sf"/>
</dbReference>
<evidence type="ECO:0000256" key="1">
    <source>
        <dbReference type="PROSITE-ProRule" id="PRU00339"/>
    </source>
</evidence>
<proteinExistence type="predicted"/>